<gene>
    <name evidence="2" type="ORF">HPB51_010456</name>
</gene>
<reference evidence="2" key="1">
    <citation type="journal article" date="2020" name="Cell">
        <title>Large-Scale Comparative Analyses of Tick Genomes Elucidate Their Genetic Diversity and Vector Capacities.</title>
        <authorList>
            <consortium name="Tick Genome and Microbiome Consortium (TIGMIC)"/>
            <person name="Jia N."/>
            <person name="Wang J."/>
            <person name="Shi W."/>
            <person name="Du L."/>
            <person name="Sun Y."/>
            <person name="Zhan W."/>
            <person name="Jiang J.F."/>
            <person name="Wang Q."/>
            <person name="Zhang B."/>
            <person name="Ji P."/>
            <person name="Bell-Sakyi L."/>
            <person name="Cui X.M."/>
            <person name="Yuan T.T."/>
            <person name="Jiang B.G."/>
            <person name="Yang W.F."/>
            <person name="Lam T.T."/>
            <person name="Chang Q.C."/>
            <person name="Ding S.J."/>
            <person name="Wang X.J."/>
            <person name="Zhu J.G."/>
            <person name="Ruan X.D."/>
            <person name="Zhao L."/>
            <person name="Wei J.T."/>
            <person name="Ye R.Z."/>
            <person name="Que T.C."/>
            <person name="Du C.H."/>
            <person name="Zhou Y.H."/>
            <person name="Cheng J.X."/>
            <person name="Dai P.F."/>
            <person name="Guo W.B."/>
            <person name="Han X.H."/>
            <person name="Huang E.J."/>
            <person name="Li L.F."/>
            <person name="Wei W."/>
            <person name="Gao Y.C."/>
            <person name="Liu J.Z."/>
            <person name="Shao H.Z."/>
            <person name="Wang X."/>
            <person name="Wang C.C."/>
            <person name="Yang T.C."/>
            <person name="Huo Q.B."/>
            <person name="Li W."/>
            <person name="Chen H.Y."/>
            <person name="Chen S.E."/>
            <person name="Zhou L.G."/>
            <person name="Ni X.B."/>
            <person name="Tian J.H."/>
            <person name="Sheng Y."/>
            <person name="Liu T."/>
            <person name="Pan Y.S."/>
            <person name="Xia L.Y."/>
            <person name="Li J."/>
            <person name="Zhao F."/>
            <person name="Cao W.C."/>
        </authorList>
    </citation>
    <scope>NUCLEOTIDE SEQUENCE</scope>
    <source>
        <strain evidence="2">Rmic-2018</strain>
    </source>
</reference>
<name>A0A9J6E0R5_RHIMP</name>
<organism evidence="2 3">
    <name type="scientific">Rhipicephalus microplus</name>
    <name type="common">Cattle tick</name>
    <name type="synonym">Boophilus microplus</name>
    <dbReference type="NCBI Taxonomy" id="6941"/>
    <lineage>
        <taxon>Eukaryota</taxon>
        <taxon>Metazoa</taxon>
        <taxon>Ecdysozoa</taxon>
        <taxon>Arthropoda</taxon>
        <taxon>Chelicerata</taxon>
        <taxon>Arachnida</taxon>
        <taxon>Acari</taxon>
        <taxon>Parasitiformes</taxon>
        <taxon>Ixodida</taxon>
        <taxon>Ixodoidea</taxon>
        <taxon>Ixodidae</taxon>
        <taxon>Rhipicephalinae</taxon>
        <taxon>Rhipicephalus</taxon>
        <taxon>Boophilus</taxon>
    </lineage>
</organism>
<evidence type="ECO:0000313" key="3">
    <source>
        <dbReference type="Proteomes" id="UP000821866"/>
    </source>
</evidence>
<feature type="compositionally biased region" description="Basic and acidic residues" evidence="1">
    <location>
        <begin position="158"/>
        <end position="172"/>
    </location>
</feature>
<protein>
    <submittedName>
        <fullName evidence="2">Uncharacterized protein</fullName>
    </submittedName>
</protein>
<accession>A0A9J6E0R5</accession>
<evidence type="ECO:0000256" key="1">
    <source>
        <dbReference type="SAM" id="MobiDB-lite"/>
    </source>
</evidence>
<sequence>MTNGHLVPPLGPQDLRPRTDYAAGPRVSAVHRAGSQLTRSARLPDTWLSDTARSRKPAHQVRKAAGRLVKRCRDPNRRPAAAVRTVSRSNCPSRTPCSRFLFLVFASKAYRRAELPFPFRPVTGHTILIITESTPEASPSSSSAELTPVHVRSSRRLQKLEPQRGLQPERQRTMNQTPPNVTTPAPAHLVVNQPKTRKTFNGAAFEDADD</sequence>
<feature type="region of interest" description="Disordered" evidence="1">
    <location>
        <begin position="133"/>
        <end position="210"/>
    </location>
</feature>
<dbReference type="EMBL" id="JABSTU010000006">
    <property type="protein sequence ID" value="KAH8027810.1"/>
    <property type="molecule type" value="Genomic_DNA"/>
</dbReference>
<dbReference type="AlphaFoldDB" id="A0A9J6E0R5"/>
<reference evidence="2" key="2">
    <citation type="submission" date="2021-09" db="EMBL/GenBank/DDBJ databases">
        <authorList>
            <person name="Jia N."/>
            <person name="Wang J."/>
            <person name="Shi W."/>
            <person name="Du L."/>
            <person name="Sun Y."/>
            <person name="Zhan W."/>
            <person name="Jiang J."/>
            <person name="Wang Q."/>
            <person name="Zhang B."/>
            <person name="Ji P."/>
            <person name="Sakyi L.B."/>
            <person name="Cui X."/>
            <person name="Yuan T."/>
            <person name="Jiang B."/>
            <person name="Yang W."/>
            <person name="Lam T.T.-Y."/>
            <person name="Chang Q."/>
            <person name="Ding S."/>
            <person name="Wang X."/>
            <person name="Zhu J."/>
            <person name="Ruan X."/>
            <person name="Zhao L."/>
            <person name="Wei J."/>
            <person name="Que T."/>
            <person name="Du C."/>
            <person name="Cheng J."/>
            <person name="Dai P."/>
            <person name="Han X."/>
            <person name="Huang E."/>
            <person name="Gao Y."/>
            <person name="Liu J."/>
            <person name="Shao H."/>
            <person name="Ye R."/>
            <person name="Li L."/>
            <person name="Wei W."/>
            <person name="Wang X."/>
            <person name="Wang C."/>
            <person name="Huo Q."/>
            <person name="Li W."/>
            <person name="Guo W."/>
            <person name="Chen H."/>
            <person name="Chen S."/>
            <person name="Zhou L."/>
            <person name="Zhou L."/>
            <person name="Ni X."/>
            <person name="Tian J."/>
            <person name="Zhou Y."/>
            <person name="Sheng Y."/>
            <person name="Liu T."/>
            <person name="Pan Y."/>
            <person name="Xia L."/>
            <person name="Li J."/>
            <person name="Zhao F."/>
            <person name="Cao W."/>
        </authorList>
    </citation>
    <scope>NUCLEOTIDE SEQUENCE</scope>
    <source>
        <strain evidence="2">Rmic-2018</strain>
        <tissue evidence="2">Larvae</tissue>
    </source>
</reference>
<feature type="compositionally biased region" description="Low complexity" evidence="1">
    <location>
        <begin position="133"/>
        <end position="144"/>
    </location>
</feature>
<evidence type="ECO:0000313" key="2">
    <source>
        <dbReference type="EMBL" id="KAH8027810.1"/>
    </source>
</evidence>
<dbReference type="Proteomes" id="UP000821866">
    <property type="component" value="Chromosome 4"/>
</dbReference>
<comment type="caution">
    <text evidence="2">The sequence shown here is derived from an EMBL/GenBank/DDBJ whole genome shotgun (WGS) entry which is preliminary data.</text>
</comment>
<keyword evidence="3" id="KW-1185">Reference proteome</keyword>
<proteinExistence type="predicted"/>
<feature type="region of interest" description="Disordered" evidence="1">
    <location>
        <begin position="1"/>
        <end position="20"/>
    </location>
</feature>
<feature type="compositionally biased region" description="Polar residues" evidence="1">
    <location>
        <begin position="173"/>
        <end position="183"/>
    </location>
</feature>